<keyword evidence="2" id="KW-1185">Reference proteome</keyword>
<organism evidence="1 2">
    <name type="scientific">Aspergillus heteromorphus CBS 117.55</name>
    <dbReference type="NCBI Taxonomy" id="1448321"/>
    <lineage>
        <taxon>Eukaryota</taxon>
        <taxon>Fungi</taxon>
        <taxon>Dikarya</taxon>
        <taxon>Ascomycota</taxon>
        <taxon>Pezizomycotina</taxon>
        <taxon>Eurotiomycetes</taxon>
        <taxon>Eurotiomycetidae</taxon>
        <taxon>Eurotiales</taxon>
        <taxon>Aspergillaceae</taxon>
        <taxon>Aspergillus</taxon>
        <taxon>Aspergillus subgen. Circumdati</taxon>
    </lineage>
</organism>
<dbReference type="EMBL" id="MSFL01000002">
    <property type="protein sequence ID" value="PWY90717.1"/>
    <property type="molecule type" value="Genomic_DNA"/>
</dbReference>
<dbReference type="Proteomes" id="UP000247233">
    <property type="component" value="Unassembled WGS sequence"/>
</dbReference>
<proteinExistence type="predicted"/>
<gene>
    <name evidence="1" type="ORF">BO70DRAFT_76317</name>
</gene>
<sequence>METFTRTRAPKMRSTRPRRKLTVVRPQLFKKRAESPGLIRKAMPDHYSAGINEFVHHFLGYHPSFHRLPSAPSPLEELLARPAPRALSYPWLGSGADGNVKEGHSGEGIDQIHLHYLLAAGLHADHLAVNGCRGDRGPPNLYWSSVHIGAQTSDAKRVTFRRREFD</sequence>
<dbReference type="VEuPathDB" id="FungiDB:BO70DRAFT_76317"/>
<protein>
    <submittedName>
        <fullName evidence="1">Uncharacterized protein</fullName>
    </submittedName>
</protein>
<dbReference type="GeneID" id="37070937"/>
<comment type="caution">
    <text evidence="1">The sequence shown here is derived from an EMBL/GenBank/DDBJ whole genome shotgun (WGS) entry which is preliminary data.</text>
</comment>
<reference evidence="1 2" key="1">
    <citation type="submission" date="2016-12" db="EMBL/GenBank/DDBJ databases">
        <title>The genomes of Aspergillus section Nigri reveals drivers in fungal speciation.</title>
        <authorList>
            <consortium name="DOE Joint Genome Institute"/>
            <person name="Vesth T.C."/>
            <person name="Nybo J."/>
            <person name="Theobald S."/>
            <person name="Brandl J."/>
            <person name="Frisvad J.C."/>
            <person name="Nielsen K.F."/>
            <person name="Lyhne E.K."/>
            <person name="Kogle M.E."/>
            <person name="Kuo A."/>
            <person name="Riley R."/>
            <person name="Clum A."/>
            <person name="Nolan M."/>
            <person name="Lipzen A."/>
            <person name="Salamov A."/>
            <person name="Henrissat B."/>
            <person name="Wiebenga A."/>
            <person name="De Vries R.P."/>
            <person name="Grigoriev I.V."/>
            <person name="Mortensen U.H."/>
            <person name="Andersen M.R."/>
            <person name="Baker S.E."/>
        </authorList>
    </citation>
    <scope>NUCLEOTIDE SEQUENCE [LARGE SCALE GENOMIC DNA]</scope>
    <source>
        <strain evidence="1 2">CBS 117.55</strain>
    </source>
</reference>
<evidence type="ECO:0000313" key="2">
    <source>
        <dbReference type="Proteomes" id="UP000247233"/>
    </source>
</evidence>
<evidence type="ECO:0000313" key="1">
    <source>
        <dbReference type="EMBL" id="PWY90717.1"/>
    </source>
</evidence>
<dbReference type="AlphaFoldDB" id="A0A317WZL9"/>
<accession>A0A317WZL9</accession>
<name>A0A317WZL9_9EURO</name>
<dbReference type="RefSeq" id="XP_025403160.1">
    <property type="nucleotide sequence ID" value="XM_025548700.1"/>
</dbReference>